<dbReference type="InterPro" id="IPR006094">
    <property type="entry name" value="Oxid_FAD_bind_N"/>
</dbReference>
<reference evidence="6" key="1">
    <citation type="submission" date="2018-12" db="EMBL/GenBank/DDBJ databases">
        <authorList>
            <person name="Will S."/>
            <person name="Neumann-Schaal M."/>
            <person name="Henke P."/>
        </authorList>
    </citation>
    <scope>NUCLEOTIDE SEQUENCE</scope>
    <source>
        <strain evidence="6">PCC 7102</strain>
    </source>
</reference>
<comment type="caution">
    <text evidence="6">The sequence shown here is derived from an EMBL/GenBank/DDBJ whole genome shotgun (WGS) entry which is preliminary data.</text>
</comment>
<keyword evidence="2" id="KW-0274">FAD</keyword>
<protein>
    <submittedName>
        <fullName evidence="6">4-cresol dehydrogenase</fullName>
    </submittedName>
</protein>
<evidence type="ECO:0000256" key="1">
    <source>
        <dbReference type="ARBA" id="ARBA00022630"/>
    </source>
</evidence>
<dbReference type="InterPro" id="IPR016169">
    <property type="entry name" value="FAD-bd_PCMH_sub2"/>
</dbReference>
<dbReference type="GO" id="GO:1903457">
    <property type="term" value="P:lactate catabolic process"/>
    <property type="evidence" value="ECO:0007669"/>
    <property type="project" value="TreeGrafter"/>
</dbReference>
<dbReference type="InterPro" id="IPR036318">
    <property type="entry name" value="FAD-bd_PCMH-like_sf"/>
</dbReference>
<dbReference type="InterPro" id="IPR016170">
    <property type="entry name" value="Cytok_DH_C_sf"/>
</dbReference>
<dbReference type="EMBL" id="RSCL01000018">
    <property type="protein sequence ID" value="RUT01763.1"/>
    <property type="molecule type" value="Genomic_DNA"/>
</dbReference>
<dbReference type="PANTHER" id="PTHR11748:SF114">
    <property type="entry name" value="ARYL-ALCOHOL OXIDASE VANILLYL-ALCOHOL OXIDASE (AFU_ORTHOLOGUE AFUA_3G09500)-RELATED"/>
    <property type="match status" value="1"/>
</dbReference>
<gene>
    <name evidence="6" type="ORF">DSM106972_063860</name>
</gene>
<dbReference type="AlphaFoldDB" id="A0A3S1AIP8"/>
<dbReference type="Gene3D" id="3.30.43.10">
    <property type="entry name" value="Uridine Diphospho-n-acetylenolpyruvylglucosamine Reductase, domain 2"/>
    <property type="match status" value="1"/>
</dbReference>
<evidence type="ECO:0000256" key="4">
    <source>
        <dbReference type="SAM" id="Coils"/>
    </source>
</evidence>
<dbReference type="OrthoDB" id="9767256at2"/>
<dbReference type="RefSeq" id="WP_127084585.1">
    <property type="nucleotide sequence ID" value="NZ_RSCL01000018.1"/>
</dbReference>
<keyword evidence="3" id="KW-0560">Oxidoreductase</keyword>
<dbReference type="PROSITE" id="PS51387">
    <property type="entry name" value="FAD_PCMH"/>
    <property type="match status" value="1"/>
</dbReference>
<feature type="domain" description="FAD-binding PCMH-type" evidence="5">
    <location>
        <begin position="38"/>
        <end position="226"/>
    </location>
</feature>
<proteinExistence type="predicted"/>
<dbReference type="InterPro" id="IPR016164">
    <property type="entry name" value="FAD-linked_Oxase-like_C"/>
</dbReference>
<name>A0A3S1AIP8_9CYAN</name>
<keyword evidence="1" id="KW-0285">Flavoprotein</keyword>
<dbReference type="SUPFAM" id="SSF56176">
    <property type="entry name" value="FAD-binding/transporter-associated domain-like"/>
    <property type="match status" value="1"/>
</dbReference>
<keyword evidence="7" id="KW-1185">Reference proteome</keyword>
<dbReference type="Proteomes" id="UP000271624">
    <property type="component" value="Unassembled WGS sequence"/>
</dbReference>
<dbReference type="PANTHER" id="PTHR11748">
    <property type="entry name" value="D-LACTATE DEHYDROGENASE"/>
    <property type="match status" value="1"/>
</dbReference>
<accession>A0A3S1AIP8</accession>
<reference evidence="6" key="2">
    <citation type="journal article" date="2019" name="Genome Biol. Evol.">
        <title>Day and night: Metabolic profiles and evolutionary relationships of six axenic non-marine cyanobacteria.</title>
        <authorList>
            <person name="Will S.E."/>
            <person name="Henke P."/>
            <person name="Boedeker C."/>
            <person name="Huang S."/>
            <person name="Brinkmann H."/>
            <person name="Rohde M."/>
            <person name="Jarek M."/>
            <person name="Friedl T."/>
            <person name="Seufert S."/>
            <person name="Schumacher M."/>
            <person name="Overmann J."/>
            <person name="Neumann-Schaal M."/>
            <person name="Petersen J."/>
        </authorList>
    </citation>
    <scope>NUCLEOTIDE SEQUENCE [LARGE SCALE GENOMIC DNA]</scope>
    <source>
        <strain evidence="6">PCC 7102</strain>
    </source>
</reference>
<evidence type="ECO:0000256" key="3">
    <source>
        <dbReference type="ARBA" id="ARBA00023002"/>
    </source>
</evidence>
<dbReference type="Gene3D" id="3.40.462.10">
    <property type="entry name" value="FAD-linked oxidases, C-terminal domain"/>
    <property type="match status" value="1"/>
</dbReference>
<dbReference type="InterPro" id="IPR016167">
    <property type="entry name" value="FAD-bd_PCMH_sub1"/>
</dbReference>
<dbReference type="GO" id="GO:0004458">
    <property type="term" value="F:D-lactate dehydrogenase (cytochrome) activity"/>
    <property type="evidence" value="ECO:0007669"/>
    <property type="project" value="TreeGrafter"/>
</dbReference>
<dbReference type="GO" id="GO:0008720">
    <property type="term" value="F:D-lactate dehydrogenase (NAD+) activity"/>
    <property type="evidence" value="ECO:0007669"/>
    <property type="project" value="TreeGrafter"/>
</dbReference>
<evidence type="ECO:0000259" key="5">
    <source>
        <dbReference type="PROSITE" id="PS51387"/>
    </source>
</evidence>
<keyword evidence="4" id="KW-0175">Coiled coil</keyword>
<evidence type="ECO:0000313" key="6">
    <source>
        <dbReference type="EMBL" id="RUT01763.1"/>
    </source>
</evidence>
<dbReference type="SUPFAM" id="SSF55103">
    <property type="entry name" value="FAD-linked oxidases, C-terminal domain"/>
    <property type="match status" value="1"/>
</dbReference>
<dbReference type="InterPro" id="IPR016166">
    <property type="entry name" value="FAD-bd_PCMH"/>
</dbReference>
<dbReference type="Pfam" id="PF01565">
    <property type="entry name" value="FAD_binding_4"/>
    <property type="match status" value="1"/>
</dbReference>
<dbReference type="GO" id="GO:0071949">
    <property type="term" value="F:FAD binding"/>
    <property type="evidence" value="ECO:0007669"/>
    <property type="project" value="InterPro"/>
</dbReference>
<dbReference type="Gene3D" id="3.30.465.10">
    <property type="match status" value="1"/>
</dbReference>
<feature type="coiled-coil region" evidence="4">
    <location>
        <begin position="1"/>
        <end position="40"/>
    </location>
</feature>
<sequence>MNNYEQAIQAWKDKIGATKVEVSTEQREKYMQNITEYQAEPPVAILRPASRSDVEAIVAVANKYHVPIYVVSTGKNWGIGSKVPVKNGCALVILSDMKNIIEVNEKYRYAIIEPGVTQKQLSDYLQKNTNLMLPSTGSAENTSIVGNILDRGSVFFNHRYDFLTGLEVLLANGKVVRTGFWHYFDSNQTKVPMFFHPPGVGPDIKGIFTQSNLGIVTAMVVRLKPRIPSTIVYAELKEDNFVAFIDAFIKLKENNLINNWLMITNTNDPRTTVANQFNYTGNWSAIFNFYGTEQLRDLYKKEVEKEIHKLCYNLFFINSNIEENLNHRYHLILQKLYNGIPSNYSIETMGEMNSFDFTNSDYEVDFCKEISGFRAVAPAVPLEARAMKEVIDLVNKVSKEFEITPFHNFVTIGDMAVEGLFRAYFNREKEEEITKVNQWAEELDKELEKIGIYPYRMSIKQMNYFSNRQTDTYWETIAAIKKQLDPNNIISPGKYCLENI</sequence>
<evidence type="ECO:0000256" key="2">
    <source>
        <dbReference type="ARBA" id="ARBA00022827"/>
    </source>
</evidence>
<evidence type="ECO:0000313" key="7">
    <source>
        <dbReference type="Proteomes" id="UP000271624"/>
    </source>
</evidence>
<organism evidence="6 7">
    <name type="scientific">Dulcicalothrix desertica PCC 7102</name>
    <dbReference type="NCBI Taxonomy" id="232991"/>
    <lineage>
        <taxon>Bacteria</taxon>
        <taxon>Bacillati</taxon>
        <taxon>Cyanobacteriota</taxon>
        <taxon>Cyanophyceae</taxon>
        <taxon>Nostocales</taxon>
        <taxon>Calotrichaceae</taxon>
        <taxon>Dulcicalothrix</taxon>
    </lineage>
</organism>